<evidence type="ECO:0000256" key="3">
    <source>
        <dbReference type="ARBA" id="ARBA00022473"/>
    </source>
</evidence>
<protein>
    <submittedName>
        <fullName evidence="15">C2H2-type domain-containing protein</fullName>
    </submittedName>
</protein>
<dbReference type="PANTHER" id="PTHR45718">
    <property type="entry name" value="TRANSCRIPTIONAL ACTIVATOR CUBITUS INTERRUPTUS"/>
    <property type="match status" value="1"/>
</dbReference>
<dbReference type="Pfam" id="PF23561">
    <property type="entry name" value="zf-C2H2_15"/>
    <property type="match status" value="1"/>
</dbReference>
<dbReference type="Proteomes" id="UP000274756">
    <property type="component" value="Unassembled WGS sequence"/>
</dbReference>
<name>A0A0N4UJZ3_DRAME</name>
<keyword evidence="14" id="KW-1185">Reference proteome</keyword>
<sequence length="255" mass="29587">MLTPGYQNALSENGITTHFARSILPECGAKDIENTSPTSSYASSNYYQYSLQQNYTQQFMVKNEEDYVSQAPFCSDAYLQPAADAFIQNPRIFEKNQLSHADYDRSFIKSDNAIFGQNAYGTSPFVRPHYPHFPFSTHPMTSATSRLPTPILCQWIEKNRMCNRVFYTMDHIVSHLQQEHISNNDSSLHICHWKDCPRKGRIFKAKYKLVNHVRVHTGERPFPCNMCDKVFARSENLKIHQRTHTGPHFLLFRKL</sequence>
<dbReference type="FunFam" id="3.30.160.60:FF:000358">
    <property type="entry name" value="zinc finger protein 24"/>
    <property type="match status" value="1"/>
</dbReference>
<dbReference type="PROSITE" id="PS50157">
    <property type="entry name" value="ZINC_FINGER_C2H2_2"/>
    <property type="match status" value="2"/>
</dbReference>
<dbReference type="Pfam" id="PF00096">
    <property type="entry name" value="zf-C2H2"/>
    <property type="match status" value="1"/>
</dbReference>
<dbReference type="Gene3D" id="3.30.160.60">
    <property type="entry name" value="Classic Zinc Finger"/>
    <property type="match status" value="2"/>
</dbReference>
<dbReference type="SUPFAM" id="SSF57667">
    <property type="entry name" value="beta-beta-alpha zinc fingers"/>
    <property type="match status" value="1"/>
</dbReference>
<dbReference type="SMART" id="SM00355">
    <property type="entry name" value="ZnF_C2H2"/>
    <property type="match status" value="3"/>
</dbReference>
<keyword evidence="4" id="KW-0479">Metal-binding</keyword>
<dbReference type="Pfam" id="PF18366">
    <property type="entry name" value="zf_ZIC"/>
    <property type="match status" value="1"/>
</dbReference>
<reference evidence="15" key="1">
    <citation type="submission" date="2017-02" db="UniProtKB">
        <authorList>
            <consortium name="WormBaseParasite"/>
        </authorList>
    </citation>
    <scope>IDENTIFICATION</scope>
</reference>
<keyword evidence="5" id="KW-0677">Repeat</keyword>
<dbReference type="GO" id="GO:0140297">
    <property type="term" value="F:DNA-binding transcription factor binding"/>
    <property type="evidence" value="ECO:0007669"/>
    <property type="project" value="UniProtKB-ARBA"/>
</dbReference>
<evidence type="ECO:0000313" key="15">
    <source>
        <dbReference type="WBParaSite" id="DME_0000800801-mRNA-1"/>
    </source>
</evidence>
<evidence type="ECO:0000256" key="1">
    <source>
        <dbReference type="ARBA" id="ARBA00004123"/>
    </source>
</evidence>
<keyword evidence="3" id="KW-0217">Developmental protein</keyword>
<evidence type="ECO:0000313" key="13">
    <source>
        <dbReference type="Proteomes" id="UP000038040"/>
    </source>
</evidence>
<dbReference type="STRING" id="318479.A0A0N4UJZ3"/>
<dbReference type="InterPro" id="IPR056436">
    <property type="entry name" value="Znf-C2H2_ZIC1-5/GLI1-3-like"/>
</dbReference>
<keyword evidence="7" id="KW-0862">Zinc</keyword>
<dbReference type="OrthoDB" id="5968217at2759"/>
<dbReference type="GO" id="GO:0000978">
    <property type="term" value="F:RNA polymerase II cis-regulatory region sequence-specific DNA binding"/>
    <property type="evidence" value="ECO:0007669"/>
    <property type="project" value="TreeGrafter"/>
</dbReference>
<comment type="subcellular location">
    <subcellularLocation>
        <location evidence="1">Nucleus</location>
    </subcellularLocation>
</comment>
<evidence type="ECO:0000256" key="2">
    <source>
        <dbReference type="ARBA" id="ARBA00010831"/>
    </source>
</evidence>
<organism evidence="13 15">
    <name type="scientific">Dracunculus medinensis</name>
    <name type="common">Guinea worm</name>
    <dbReference type="NCBI Taxonomy" id="318479"/>
    <lineage>
        <taxon>Eukaryota</taxon>
        <taxon>Metazoa</taxon>
        <taxon>Ecdysozoa</taxon>
        <taxon>Nematoda</taxon>
        <taxon>Chromadorea</taxon>
        <taxon>Rhabditida</taxon>
        <taxon>Spirurina</taxon>
        <taxon>Dracunculoidea</taxon>
        <taxon>Dracunculidae</taxon>
        <taxon>Dracunculus</taxon>
    </lineage>
</organism>
<dbReference type="InterPro" id="IPR036236">
    <property type="entry name" value="Znf_C2H2_sf"/>
</dbReference>
<dbReference type="PANTHER" id="PTHR45718:SF4">
    <property type="entry name" value="TRANSCRIPTIONAL ACTIVATOR CUBITUS INTERRUPTUS"/>
    <property type="match status" value="1"/>
</dbReference>
<dbReference type="GO" id="GO:0005634">
    <property type="term" value="C:nucleus"/>
    <property type="evidence" value="ECO:0007669"/>
    <property type="project" value="UniProtKB-SubCell"/>
</dbReference>
<evidence type="ECO:0000256" key="5">
    <source>
        <dbReference type="ARBA" id="ARBA00022737"/>
    </source>
</evidence>
<evidence type="ECO:0000313" key="12">
    <source>
        <dbReference type="EMBL" id="VDN52160.1"/>
    </source>
</evidence>
<dbReference type="GO" id="GO:0008270">
    <property type="term" value="F:zinc ion binding"/>
    <property type="evidence" value="ECO:0007669"/>
    <property type="project" value="UniProtKB-KW"/>
</dbReference>
<dbReference type="Proteomes" id="UP000038040">
    <property type="component" value="Unplaced"/>
</dbReference>
<evidence type="ECO:0000259" key="11">
    <source>
        <dbReference type="PROSITE" id="PS50157"/>
    </source>
</evidence>
<evidence type="ECO:0000313" key="14">
    <source>
        <dbReference type="Proteomes" id="UP000274756"/>
    </source>
</evidence>
<evidence type="ECO:0000256" key="10">
    <source>
        <dbReference type="PROSITE-ProRule" id="PRU00042"/>
    </source>
</evidence>
<reference evidence="12 14" key="2">
    <citation type="submission" date="2018-11" db="EMBL/GenBank/DDBJ databases">
        <authorList>
            <consortium name="Pathogen Informatics"/>
        </authorList>
    </citation>
    <scope>NUCLEOTIDE SEQUENCE [LARGE SCALE GENOMIC DNA]</scope>
</reference>
<keyword evidence="9" id="KW-0539">Nucleus</keyword>
<evidence type="ECO:0000256" key="6">
    <source>
        <dbReference type="ARBA" id="ARBA00022771"/>
    </source>
</evidence>
<keyword evidence="6 10" id="KW-0863">Zinc-finger</keyword>
<proteinExistence type="inferred from homology"/>
<feature type="domain" description="C2H2-type" evidence="11">
    <location>
        <begin position="222"/>
        <end position="249"/>
    </location>
</feature>
<dbReference type="InterPro" id="IPR041643">
    <property type="entry name" value="Znf_ZIC"/>
</dbReference>
<dbReference type="WBParaSite" id="DME_0000800801-mRNA-1">
    <property type="protein sequence ID" value="DME_0000800801-mRNA-1"/>
    <property type="gene ID" value="DME_0000800801"/>
</dbReference>
<dbReference type="AlphaFoldDB" id="A0A0N4UJZ3"/>
<evidence type="ECO:0000256" key="4">
    <source>
        <dbReference type="ARBA" id="ARBA00022723"/>
    </source>
</evidence>
<evidence type="ECO:0000256" key="7">
    <source>
        <dbReference type="ARBA" id="ARBA00022833"/>
    </source>
</evidence>
<dbReference type="GO" id="GO:0000981">
    <property type="term" value="F:DNA-binding transcription factor activity, RNA polymerase II-specific"/>
    <property type="evidence" value="ECO:0007669"/>
    <property type="project" value="TreeGrafter"/>
</dbReference>
<gene>
    <name evidence="12" type="ORF">DME_LOCUS2133</name>
</gene>
<evidence type="ECO:0000256" key="9">
    <source>
        <dbReference type="ARBA" id="ARBA00023242"/>
    </source>
</evidence>
<dbReference type="FunFam" id="3.30.160.60:FF:000031">
    <property type="entry name" value="GLI family zinc finger 3"/>
    <property type="match status" value="1"/>
</dbReference>
<feature type="domain" description="C2H2-type" evidence="11">
    <location>
        <begin position="194"/>
        <end position="221"/>
    </location>
</feature>
<dbReference type="InterPro" id="IPR013087">
    <property type="entry name" value="Znf_C2H2_type"/>
</dbReference>
<keyword evidence="8" id="KW-0238">DNA-binding</keyword>
<evidence type="ECO:0000256" key="8">
    <source>
        <dbReference type="ARBA" id="ARBA00023125"/>
    </source>
</evidence>
<dbReference type="PROSITE" id="PS00028">
    <property type="entry name" value="ZINC_FINGER_C2H2_1"/>
    <property type="match status" value="1"/>
</dbReference>
<accession>A0A0N4UJZ3</accession>
<comment type="similarity">
    <text evidence="2">Belongs to the GLI C2H2-type zinc-finger protein family.</text>
</comment>
<dbReference type="InterPro" id="IPR043359">
    <property type="entry name" value="GLI-like"/>
</dbReference>
<dbReference type="EMBL" id="UYYG01000047">
    <property type="protein sequence ID" value="VDN52160.1"/>
    <property type="molecule type" value="Genomic_DNA"/>
</dbReference>